<dbReference type="FunFam" id="1.10.418.10:FF:000059">
    <property type="entry name" value="RIKEN cDNA 6430531B16 gene"/>
    <property type="match status" value="1"/>
</dbReference>
<dbReference type="GO" id="GO:0008017">
    <property type="term" value="F:microtubule binding"/>
    <property type="evidence" value="ECO:0007669"/>
    <property type="project" value="TreeGrafter"/>
</dbReference>
<feature type="non-terminal residue" evidence="3">
    <location>
        <position position="359"/>
    </location>
</feature>
<dbReference type="PANTHER" id="PTHR12509:SF9">
    <property type="entry name" value="SPERM FLAGELLAR PROTEIN 1 ISOFORM X1"/>
    <property type="match status" value="1"/>
</dbReference>
<dbReference type="GO" id="GO:0051493">
    <property type="term" value="P:regulation of cytoskeleton organization"/>
    <property type="evidence" value="ECO:0007669"/>
    <property type="project" value="TreeGrafter"/>
</dbReference>
<dbReference type="SUPFAM" id="SSF47576">
    <property type="entry name" value="Calponin-homology domain, CH-domain"/>
    <property type="match status" value="1"/>
</dbReference>
<dbReference type="Pfam" id="PF06294">
    <property type="entry name" value="CH_2"/>
    <property type="match status" value="1"/>
</dbReference>
<evidence type="ECO:0000256" key="1">
    <source>
        <dbReference type="SAM" id="Coils"/>
    </source>
</evidence>
<protein>
    <recommendedName>
        <fullName evidence="2">Calponin-homology (CH) domain-containing protein</fullName>
    </recommendedName>
</protein>
<feature type="domain" description="Calponin-homology (CH)" evidence="2">
    <location>
        <begin position="10"/>
        <end position="118"/>
    </location>
</feature>
<feature type="coiled-coil region" evidence="1">
    <location>
        <begin position="173"/>
        <end position="228"/>
    </location>
</feature>
<name>A0A8J9YCH3_9NEOP</name>
<keyword evidence="4" id="KW-1185">Reference proteome</keyword>
<evidence type="ECO:0000313" key="4">
    <source>
        <dbReference type="Proteomes" id="UP000838878"/>
    </source>
</evidence>
<organism evidence="3 4">
    <name type="scientific">Brenthis ino</name>
    <name type="common">lesser marbled fritillary</name>
    <dbReference type="NCBI Taxonomy" id="405034"/>
    <lineage>
        <taxon>Eukaryota</taxon>
        <taxon>Metazoa</taxon>
        <taxon>Ecdysozoa</taxon>
        <taxon>Arthropoda</taxon>
        <taxon>Hexapoda</taxon>
        <taxon>Insecta</taxon>
        <taxon>Pterygota</taxon>
        <taxon>Neoptera</taxon>
        <taxon>Endopterygota</taxon>
        <taxon>Lepidoptera</taxon>
        <taxon>Glossata</taxon>
        <taxon>Ditrysia</taxon>
        <taxon>Papilionoidea</taxon>
        <taxon>Nymphalidae</taxon>
        <taxon>Heliconiinae</taxon>
        <taxon>Argynnini</taxon>
        <taxon>Brenthis</taxon>
    </lineage>
</organism>
<dbReference type="GO" id="GO:0005930">
    <property type="term" value="C:axoneme"/>
    <property type="evidence" value="ECO:0007669"/>
    <property type="project" value="TreeGrafter"/>
</dbReference>
<evidence type="ECO:0000259" key="2">
    <source>
        <dbReference type="PROSITE" id="PS50021"/>
    </source>
</evidence>
<reference evidence="3" key="1">
    <citation type="submission" date="2021-12" db="EMBL/GenBank/DDBJ databases">
        <authorList>
            <person name="Martin H S."/>
        </authorList>
    </citation>
    <scope>NUCLEOTIDE SEQUENCE</scope>
</reference>
<dbReference type="AlphaFoldDB" id="A0A8J9YCH3"/>
<dbReference type="InterPro" id="IPR036872">
    <property type="entry name" value="CH_dom_sf"/>
</dbReference>
<keyword evidence="1" id="KW-0175">Coiled coil</keyword>
<dbReference type="PANTHER" id="PTHR12509">
    <property type="entry name" value="SPERMATOGENESIS-ASSOCIATED 4-RELATED"/>
    <property type="match status" value="1"/>
</dbReference>
<dbReference type="OrthoDB" id="193300at2759"/>
<proteinExistence type="predicted"/>
<dbReference type="Gene3D" id="1.10.418.10">
    <property type="entry name" value="Calponin-like domain"/>
    <property type="match status" value="1"/>
</dbReference>
<dbReference type="InterPro" id="IPR010441">
    <property type="entry name" value="CH_2"/>
</dbReference>
<dbReference type="InterPro" id="IPR001715">
    <property type="entry name" value="CH_dom"/>
</dbReference>
<accession>A0A8J9YCH3</accession>
<gene>
    <name evidence="3" type="ORF">BINO364_LOCUS7394</name>
</gene>
<dbReference type="Proteomes" id="UP000838878">
    <property type="component" value="Chromosome 2"/>
</dbReference>
<dbReference type="InterPro" id="IPR052111">
    <property type="entry name" value="Spermatogenesis_Ciliary_MAP"/>
</dbReference>
<dbReference type="EMBL" id="OV170222">
    <property type="protein sequence ID" value="CAH0721276.1"/>
    <property type="molecule type" value="Genomic_DNA"/>
</dbReference>
<evidence type="ECO:0000313" key="3">
    <source>
        <dbReference type="EMBL" id="CAH0721276.1"/>
    </source>
</evidence>
<sequence length="359" mass="40935">MSSIDSPMPLADIESVLAWVDTFKLSRPTKKINRDFSDAVLLAEILNVYYPKLVEMHNYPPRNSHSLKLNNWMTLNRKVLKKLKLNLCNNTMEQLANCAPGIIERVLVMVRDKIRRDEDLNKSMKEGEQNMSSGGSYYEACGEDENILVVPVKVRVNGVLEVIQKKVVSHESYLAVKEEMKDARDSADLLKQKVEHLDNLLKLKNERIEELQKQLERKQSRRKEVEILQNSLSVPFDEPPSPNVNDLVANKILPLKSIESLPKLPKEESRIPIPIIDLTKSISKPSITEVTSKDCIENDIIERVKSNLFKEIVDETNSDSFCDTQELVDECEKIATIEATIQKEIKQICETNGVSNIII</sequence>
<dbReference type="PROSITE" id="PS50021">
    <property type="entry name" value="CH"/>
    <property type="match status" value="1"/>
</dbReference>